<reference evidence="3 4" key="1">
    <citation type="submission" date="2020-04" db="EMBL/GenBank/DDBJ databases">
        <authorList>
            <person name="Yin C."/>
        </authorList>
    </citation>
    <scope>NUCLEOTIDE SEQUENCE [LARGE SCALE GENOMIC DNA]</scope>
    <source>
        <strain evidence="3 4">Ak56</strain>
    </source>
</reference>
<dbReference type="GO" id="GO:0015562">
    <property type="term" value="F:efflux transmembrane transporter activity"/>
    <property type="evidence" value="ECO:0007669"/>
    <property type="project" value="InterPro"/>
</dbReference>
<dbReference type="AlphaFoldDB" id="A0A847SKZ4"/>
<evidence type="ECO:0000313" key="3">
    <source>
        <dbReference type="EMBL" id="NLR78066.1"/>
    </source>
</evidence>
<evidence type="ECO:0000256" key="1">
    <source>
        <dbReference type="ARBA" id="ARBA00007613"/>
    </source>
</evidence>
<comment type="caution">
    <text evidence="3">The sequence shown here is derived from an EMBL/GenBank/DDBJ whole genome shotgun (WGS) entry which is preliminary data.</text>
</comment>
<dbReference type="PANTHER" id="PTHR30203:SF24">
    <property type="entry name" value="BLR4935 PROTEIN"/>
    <property type="match status" value="1"/>
</dbReference>
<dbReference type="SUPFAM" id="SSF56954">
    <property type="entry name" value="Outer membrane efflux proteins (OEP)"/>
    <property type="match status" value="1"/>
</dbReference>
<dbReference type="EMBL" id="JABAHZ010000001">
    <property type="protein sequence ID" value="NLR78066.1"/>
    <property type="molecule type" value="Genomic_DNA"/>
</dbReference>
<comment type="similarity">
    <text evidence="1">Belongs to the outer membrane factor (OMF) (TC 1.B.17) family.</text>
</comment>
<evidence type="ECO:0000313" key="4">
    <source>
        <dbReference type="Proteomes" id="UP000552864"/>
    </source>
</evidence>
<keyword evidence="2" id="KW-0732">Signal</keyword>
<accession>A0A847SKZ4</accession>
<dbReference type="InterPro" id="IPR003423">
    <property type="entry name" value="OMP_efflux"/>
</dbReference>
<evidence type="ECO:0000256" key="2">
    <source>
        <dbReference type="SAM" id="SignalP"/>
    </source>
</evidence>
<dbReference type="Gene3D" id="1.20.1600.10">
    <property type="entry name" value="Outer membrane efflux proteins (OEP)"/>
    <property type="match status" value="1"/>
</dbReference>
<name>A0A847SKZ4_9BACT</name>
<feature type="chain" id="PRO_5032721381" evidence="2">
    <location>
        <begin position="21"/>
        <end position="420"/>
    </location>
</feature>
<keyword evidence="4" id="KW-1185">Reference proteome</keyword>
<gene>
    <name evidence="3" type="ORF">HGH91_05485</name>
</gene>
<dbReference type="Pfam" id="PF02321">
    <property type="entry name" value="OEP"/>
    <property type="match status" value="1"/>
</dbReference>
<proteinExistence type="inferred from homology"/>
<protein>
    <submittedName>
        <fullName evidence="3">TolC family protein</fullName>
    </submittedName>
</protein>
<organism evidence="3 4">
    <name type="scientific">Chitinophaga eiseniae</name>
    <dbReference type="NCBI Taxonomy" id="634771"/>
    <lineage>
        <taxon>Bacteria</taxon>
        <taxon>Pseudomonadati</taxon>
        <taxon>Bacteroidota</taxon>
        <taxon>Chitinophagia</taxon>
        <taxon>Chitinophagales</taxon>
        <taxon>Chitinophagaceae</taxon>
        <taxon>Chitinophaga</taxon>
    </lineage>
</organism>
<feature type="signal peptide" evidence="2">
    <location>
        <begin position="1"/>
        <end position="20"/>
    </location>
</feature>
<dbReference type="Proteomes" id="UP000552864">
    <property type="component" value="Unassembled WGS sequence"/>
</dbReference>
<dbReference type="RefSeq" id="WP_168737420.1">
    <property type="nucleotide sequence ID" value="NZ_JABAHZ010000001.1"/>
</dbReference>
<sequence>MAIRYGNILLLLFLAVRGNAQVTDSLTYTRFLAEITNNNLAYVTERFNVNLAAARVAAAKVFPDPTLSFGWVDNGQKRMKMGYGFSTSVNWLLELGNKRQARSSVAISQLELTNLLLENYYRQLRADATLAYLQTTLQENLLKVTTESYQNMSLFARADSIRFQLGEIKAVDARQSKLEAANMLNTVYKHEASFKAALLQLGMLMGKSSDTLYYPATFKSGFDREFSLKDLINTAVSNRADVLAAVKDKEVANNLVKLAQANRMPDLGLSLGMAQNSGATNTIAPAPSTNVISAGISIPLKFSGRSKAELLSAQYSAAQAAARYQQAALQVQTEVATSYYNYLAARKQVSQFHTGILEDAQKALDGKIYSYRSGEINLLEVLNAQRTYNSLKQSYYEALNGYAAALVEMERTAGIWDINL</sequence>
<dbReference type="InterPro" id="IPR010131">
    <property type="entry name" value="MdtP/NodT-like"/>
</dbReference>
<dbReference type="PANTHER" id="PTHR30203">
    <property type="entry name" value="OUTER MEMBRANE CATION EFFLUX PROTEIN"/>
    <property type="match status" value="1"/>
</dbReference>